<evidence type="ECO:0000256" key="10">
    <source>
        <dbReference type="ARBA" id="ARBA00023136"/>
    </source>
</evidence>
<evidence type="ECO:0000256" key="11">
    <source>
        <dbReference type="ARBA" id="ARBA00023212"/>
    </source>
</evidence>
<evidence type="ECO:0000256" key="4">
    <source>
        <dbReference type="ARBA" id="ARBA00009351"/>
    </source>
</evidence>
<dbReference type="CDD" id="cd00052">
    <property type="entry name" value="EH"/>
    <property type="match status" value="1"/>
</dbReference>
<dbReference type="SUPFAM" id="SSF47473">
    <property type="entry name" value="EF-hand"/>
    <property type="match status" value="1"/>
</dbReference>
<comment type="similarity">
    <text evidence="4">Belongs to the PAN1 family.</text>
</comment>
<evidence type="ECO:0000256" key="7">
    <source>
        <dbReference type="ARBA" id="ARBA00022737"/>
    </source>
</evidence>
<keyword evidence="5" id="KW-0963">Cytoplasm</keyword>
<dbReference type="PANTHER" id="PTHR11216">
    <property type="entry name" value="EH DOMAIN"/>
    <property type="match status" value="1"/>
</dbReference>
<keyword evidence="10" id="KW-0472">Membrane</keyword>
<feature type="non-terminal residue" evidence="15">
    <location>
        <position position="301"/>
    </location>
</feature>
<dbReference type="Pfam" id="PF12763">
    <property type="entry name" value="EH"/>
    <property type="match status" value="1"/>
</dbReference>
<dbReference type="Gene3D" id="1.10.238.10">
    <property type="entry name" value="EF-hand"/>
    <property type="match status" value="1"/>
</dbReference>
<dbReference type="PROSITE" id="PS50222">
    <property type="entry name" value="EF_HAND_2"/>
    <property type="match status" value="1"/>
</dbReference>
<proteinExistence type="inferred from homology"/>
<organism evidence="15 16">
    <name type="scientific">Sphaerobolus stellatus (strain SS14)</name>
    <dbReference type="NCBI Taxonomy" id="990650"/>
    <lineage>
        <taxon>Eukaryota</taxon>
        <taxon>Fungi</taxon>
        <taxon>Dikarya</taxon>
        <taxon>Basidiomycota</taxon>
        <taxon>Agaricomycotina</taxon>
        <taxon>Agaricomycetes</taxon>
        <taxon>Phallomycetidae</taxon>
        <taxon>Geastrales</taxon>
        <taxon>Sphaerobolaceae</taxon>
        <taxon>Sphaerobolus</taxon>
    </lineage>
</organism>
<evidence type="ECO:0000256" key="6">
    <source>
        <dbReference type="ARBA" id="ARBA00022583"/>
    </source>
</evidence>
<comment type="subcellular location">
    <subcellularLocation>
        <location evidence="3">Cell membrane</location>
        <topology evidence="3">Peripheral membrane protein</topology>
        <orientation evidence="3">Cytoplasmic side</orientation>
    </subcellularLocation>
    <subcellularLocation>
        <location evidence="2">Cytoplasm</location>
        <location evidence="2">Cytoskeleton</location>
        <location evidence="2">Actin patch</location>
    </subcellularLocation>
    <subcellularLocation>
        <location evidence="1">Endosome membrane</location>
        <topology evidence="1">Peripheral membrane protein</topology>
        <orientation evidence="1">Cytoplasmic side</orientation>
    </subcellularLocation>
</comment>
<evidence type="ECO:0000259" key="14">
    <source>
        <dbReference type="PROSITE" id="PS50222"/>
    </source>
</evidence>
<dbReference type="GO" id="GO:0030479">
    <property type="term" value="C:actin cortical patch"/>
    <property type="evidence" value="ECO:0007669"/>
    <property type="project" value="UniProtKB-SubCell"/>
</dbReference>
<evidence type="ECO:0000256" key="12">
    <source>
        <dbReference type="SAM" id="MobiDB-lite"/>
    </source>
</evidence>
<reference evidence="15 16" key="1">
    <citation type="submission" date="2014-06" db="EMBL/GenBank/DDBJ databases">
        <title>Evolutionary Origins and Diversification of the Mycorrhizal Mutualists.</title>
        <authorList>
            <consortium name="DOE Joint Genome Institute"/>
            <consortium name="Mycorrhizal Genomics Consortium"/>
            <person name="Kohler A."/>
            <person name="Kuo A."/>
            <person name="Nagy L.G."/>
            <person name="Floudas D."/>
            <person name="Copeland A."/>
            <person name="Barry K.W."/>
            <person name="Cichocki N."/>
            <person name="Veneault-Fourrey C."/>
            <person name="LaButti K."/>
            <person name="Lindquist E.A."/>
            <person name="Lipzen A."/>
            <person name="Lundell T."/>
            <person name="Morin E."/>
            <person name="Murat C."/>
            <person name="Riley R."/>
            <person name="Ohm R."/>
            <person name="Sun H."/>
            <person name="Tunlid A."/>
            <person name="Henrissat B."/>
            <person name="Grigoriev I.V."/>
            <person name="Hibbett D.S."/>
            <person name="Martin F."/>
        </authorList>
    </citation>
    <scope>NUCLEOTIDE SEQUENCE [LARGE SCALE GENOMIC DNA]</scope>
    <source>
        <strain evidence="15 16">SS14</strain>
    </source>
</reference>
<evidence type="ECO:0000313" key="15">
    <source>
        <dbReference type="EMBL" id="KIJ32426.1"/>
    </source>
</evidence>
<evidence type="ECO:0000256" key="8">
    <source>
        <dbReference type="ARBA" id="ARBA00022753"/>
    </source>
</evidence>
<name>A0A0C9V4U8_SPHS4</name>
<dbReference type="GO" id="GO:0006897">
    <property type="term" value="P:endocytosis"/>
    <property type="evidence" value="ECO:0007669"/>
    <property type="project" value="TreeGrafter"/>
</dbReference>
<keyword evidence="6" id="KW-0254">Endocytosis</keyword>
<keyword evidence="8" id="KW-0967">Endosome</keyword>
<evidence type="ECO:0000259" key="13">
    <source>
        <dbReference type="PROSITE" id="PS50031"/>
    </source>
</evidence>
<feature type="domain" description="EF-hand" evidence="14">
    <location>
        <begin position="110"/>
        <end position="145"/>
    </location>
</feature>
<keyword evidence="7" id="KW-0677">Repeat</keyword>
<gene>
    <name evidence="15" type="ORF">M422DRAFT_265756</name>
</gene>
<evidence type="ECO:0000256" key="3">
    <source>
        <dbReference type="ARBA" id="ARBA00004413"/>
    </source>
</evidence>
<evidence type="ECO:0000256" key="1">
    <source>
        <dbReference type="ARBA" id="ARBA00004125"/>
    </source>
</evidence>
<dbReference type="InterPro" id="IPR011992">
    <property type="entry name" value="EF-hand-dom_pair"/>
</dbReference>
<keyword evidence="11" id="KW-0206">Cytoskeleton</keyword>
<dbReference type="PANTHER" id="PTHR11216:SF173">
    <property type="entry name" value="ACTIN CYTOSKELETON-REGULATORY COMPLEX PROTEIN PAN1"/>
    <property type="match status" value="1"/>
</dbReference>
<evidence type="ECO:0000256" key="2">
    <source>
        <dbReference type="ARBA" id="ARBA00004134"/>
    </source>
</evidence>
<feature type="region of interest" description="Disordered" evidence="12">
    <location>
        <begin position="183"/>
        <end position="248"/>
    </location>
</feature>
<dbReference type="SMART" id="SM00027">
    <property type="entry name" value="EH"/>
    <property type="match status" value="1"/>
</dbReference>
<feature type="domain" description="EH" evidence="13">
    <location>
        <begin position="77"/>
        <end position="166"/>
    </location>
</feature>
<feature type="region of interest" description="Disordered" evidence="12">
    <location>
        <begin position="261"/>
        <end position="284"/>
    </location>
</feature>
<dbReference type="GO" id="GO:0005886">
    <property type="term" value="C:plasma membrane"/>
    <property type="evidence" value="ECO:0007669"/>
    <property type="project" value="TreeGrafter"/>
</dbReference>
<dbReference type="AlphaFoldDB" id="A0A0C9V4U8"/>
<feature type="compositionally biased region" description="Basic and acidic residues" evidence="12">
    <location>
        <begin position="211"/>
        <end position="224"/>
    </location>
</feature>
<feature type="region of interest" description="Disordered" evidence="12">
    <location>
        <begin position="32"/>
        <end position="69"/>
    </location>
</feature>
<evidence type="ECO:0000256" key="5">
    <source>
        <dbReference type="ARBA" id="ARBA00022490"/>
    </source>
</evidence>
<dbReference type="EMBL" id="KN837227">
    <property type="protein sequence ID" value="KIJ32426.1"/>
    <property type="molecule type" value="Genomic_DNA"/>
</dbReference>
<accession>A0A0C9V4U8</accession>
<dbReference type="GO" id="GO:0005509">
    <property type="term" value="F:calcium ion binding"/>
    <property type="evidence" value="ECO:0007669"/>
    <property type="project" value="InterPro"/>
</dbReference>
<dbReference type="GO" id="GO:0016197">
    <property type="term" value="P:endosomal transport"/>
    <property type="evidence" value="ECO:0007669"/>
    <property type="project" value="TreeGrafter"/>
</dbReference>
<feature type="compositionally biased region" description="Low complexity" evidence="12">
    <location>
        <begin position="32"/>
        <end position="61"/>
    </location>
</feature>
<dbReference type="InterPro" id="IPR000261">
    <property type="entry name" value="EH_dom"/>
</dbReference>
<evidence type="ECO:0000256" key="9">
    <source>
        <dbReference type="ARBA" id="ARBA00023054"/>
    </source>
</evidence>
<dbReference type="InterPro" id="IPR002048">
    <property type="entry name" value="EF_hand_dom"/>
</dbReference>
<sequence>GGLVPQVTGFVDPRLQLLGNTFLPANLSAPYAPSGAPQFAQQPQQAGQNLQQSIQQHNQSQRGSSNARVPWAITKAEKKQYDNIFRAWDAKGTGFINGDTALQVFGQSGLDKNDLARIWSLADRDDRGKLAIDEFHVAMGLIYRRLNGAEIPNELPQEMVPDSWKSLSEEVDRLSHYLKSETRSGNIGSVDDPVSRLPSRTLTGTRSEYAGTRKDGTIYKHNEDEITGYKPPGRHINRNDVRTGREGPTADIDQLRRQLEQASRTLDDSSAEAASRTAEDEALDREMEDLKRKVKRVQEDL</sequence>
<dbReference type="OrthoDB" id="1716625at2759"/>
<keyword evidence="9" id="KW-0175">Coiled coil</keyword>
<dbReference type="Proteomes" id="UP000054279">
    <property type="component" value="Unassembled WGS sequence"/>
</dbReference>
<protein>
    <submittedName>
        <fullName evidence="15">Unplaced genomic scaffold SPHSTscaffold_152, whole genome shotgun sequence</fullName>
    </submittedName>
</protein>
<dbReference type="HOGENOM" id="CLU_926094_0_0_1"/>
<feature type="non-terminal residue" evidence="15">
    <location>
        <position position="1"/>
    </location>
</feature>
<dbReference type="GO" id="GO:0005768">
    <property type="term" value="C:endosome"/>
    <property type="evidence" value="ECO:0007669"/>
    <property type="project" value="UniProtKB-SubCell"/>
</dbReference>
<keyword evidence="16" id="KW-1185">Reference proteome</keyword>
<dbReference type="PROSITE" id="PS50031">
    <property type="entry name" value="EH"/>
    <property type="match status" value="1"/>
</dbReference>
<evidence type="ECO:0000313" key="16">
    <source>
        <dbReference type="Proteomes" id="UP000054279"/>
    </source>
</evidence>